<organism evidence="2 3">
    <name type="scientific">Porphyromonas catoniae ATCC 51270</name>
    <dbReference type="NCBI Taxonomy" id="887901"/>
    <lineage>
        <taxon>Bacteria</taxon>
        <taxon>Pseudomonadati</taxon>
        <taxon>Bacteroidota</taxon>
        <taxon>Bacteroidia</taxon>
        <taxon>Bacteroidales</taxon>
        <taxon>Porphyromonadaceae</taxon>
        <taxon>Porphyromonas</taxon>
    </lineage>
</organism>
<dbReference type="CDD" id="cd03820">
    <property type="entry name" value="GT4_AmsD-like"/>
    <property type="match status" value="1"/>
</dbReference>
<dbReference type="Pfam" id="PF00534">
    <property type="entry name" value="Glycos_transf_1"/>
    <property type="match status" value="1"/>
</dbReference>
<evidence type="ECO:0000313" key="3">
    <source>
        <dbReference type="Proteomes" id="UP000023482"/>
    </source>
</evidence>
<evidence type="ECO:0000313" key="2">
    <source>
        <dbReference type="EMBL" id="EWC91450.1"/>
    </source>
</evidence>
<feature type="domain" description="Glycosyl transferase family 1" evidence="1">
    <location>
        <begin position="184"/>
        <end position="346"/>
    </location>
</feature>
<dbReference type="RefSeq" id="WP_044169452.1">
    <property type="nucleotide sequence ID" value="NZ_JDFF01000024.1"/>
</dbReference>
<keyword evidence="3" id="KW-1185">Reference proteome</keyword>
<dbReference type="PATRIC" id="fig|887901.3.peg.1494"/>
<name>Z4WUL3_9PORP</name>
<gene>
    <name evidence="2" type="ORF">HMPREF0636_0487</name>
</gene>
<dbReference type="SUPFAM" id="SSF53756">
    <property type="entry name" value="UDP-Glycosyltransferase/glycogen phosphorylase"/>
    <property type="match status" value="1"/>
</dbReference>
<dbReference type="OrthoDB" id="9811239at2"/>
<dbReference type="EC" id="2.4.-.-" evidence="2"/>
<dbReference type="Proteomes" id="UP000023482">
    <property type="component" value="Unassembled WGS sequence"/>
</dbReference>
<proteinExistence type="predicted"/>
<accession>Z4WUL3</accession>
<dbReference type="EMBL" id="JDFF01000024">
    <property type="protein sequence ID" value="EWC91450.1"/>
    <property type="molecule type" value="Genomic_DNA"/>
</dbReference>
<keyword evidence="2" id="KW-0808">Transferase</keyword>
<dbReference type="Gene3D" id="3.40.50.2000">
    <property type="entry name" value="Glycogen Phosphorylase B"/>
    <property type="match status" value="2"/>
</dbReference>
<dbReference type="PANTHER" id="PTHR12526:SF630">
    <property type="entry name" value="GLYCOSYLTRANSFERASE"/>
    <property type="match status" value="1"/>
</dbReference>
<dbReference type="AlphaFoldDB" id="Z4WUL3"/>
<evidence type="ECO:0000259" key="1">
    <source>
        <dbReference type="Pfam" id="PF00534"/>
    </source>
</evidence>
<comment type="caution">
    <text evidence="2">The sequence shown here is derived from an EMBL/GenBank/DDBJ whole genome shotgun (WGS) entry which is preliminary data.</text>
</comment>
<dbReference type="InterPro" id="IPR001296">
    <property type="entry name" value="Glyco_trans_1"/>
</dbReference>
<protein>
    <submittedName>
        <fullName evidence="2">Glycosyltransferase, group 1 family protein</fullName>
        <ecNumber evidence="2">2.4.-.-</ecNumber>
    </submittedName>
</protein>
<reference evidence="2 3" key="1">
    <citation type="submission" date="2014-01" db="EMBL/GenBank/DDBJ databases">
        <authorList>
            <person name="Durkin A.S."/>
            <person name="McCorrison J."/>
            <person name="Torralba M."/>
            <person name="Gillis M."/>
            <person name="Haft D.H."/>
            <person name="Methe B."/>
            <person name="Sutton G."/>
            <person name="Nelson K.E."/>
        </authorList>
    </citation>
    <scope>NUCLEOTIDE SEQUENCE [LARGE SCALE GENOMIC DNA]</scope>
    <source>
        <strain evidence="2 3">ATCC 51270</strain>
    </source>
</reference>
<sequence length="372" mass="42543">MRIAYVINNTWFPGGQTRVLANKVNYWLRNGHEVYILTSDQIGKESYYAMDSRVKIIDYAIGYMGADQLSKLEKAKRLSRFLIRHKRLLKKSLLELRPDVCISMFGKEIYFLPFLKDGSVKVLEAHGARYTWLFSRKGILGKVHNWIDLFFIRKFDQFVVLTNEDLPTWGVNNTVCIPNANTFMPQTTSSLDVPKVIASGRYGEQKNFESLVEAWNIVHKSYPGWSLKICGQGLSLLDPLIQSLNLSDSIDCHESNNMEAEYMDSSISVVSSRHEGFSMALLEAQSCGVPNVSYACQCGPRDIIVNGETGFLIEEVGNHEKLAEAIMHLIEDEQLRKQMGRSSRERSKLFSEDVVMKRWYDLFAELVKRKKG</sequence>
<keyword evidence="2" id="KW-0328">Glycosyltransferase</keyword>
<dbReference type="GO" id="GO:0016757">
    <property type="term" value="F:glycosyltransferase activity"/>
    <property type="evidence" value="ECO:0007669"/>
    <property type="project" value="UniProtKB-KW"/>
</dbReference>
<dbReference type="PANTHER" id="PTHR12526">
    <property type="entry name" value="GLYCOSYLTRANSFERASE"/>
    <property type="match status" value="1"/>
</dbReference>